<dbReference type="EC" id="2.7.11.1" evidence="2"/>
<dbReference type="PROSITE" id="PS01245">
    <property type="entry name" value="RIO1"/>
    <property type="match status" value="1"/>
</dbReference>
<dbReference type="GO" id="GO:0004674">
    <property type="term" value="F:protein serine/threonine kinase activity"/>
    <property type="evidence" value="ECO:0007669"/>
    <property type="project" value="UniProtKB-KW"/>
</dbReference>
<keyword evidence="8" id="KW-0067">ATP-binding</keyword>
<keyword evidence="9" id="KW-0460">Magnesium</keyword>
<evidence type="ECO:0000256" key="4">
    <source>
        <dbReference type="ARBA" id="ARBA00022679"/>
    </source>
</evidence>
<dbReference type="RefSeq" id="WP_061769773.1">
    <property type="nucleotide sequence ID" value="NZ_FR904230.1"/>
</dbReference>
<sequence>MKIPKRLQPLVDDGLIDDVIRRLKSGKEADVFIVRCGKEIRCAKVYKEAEKRNFKQAVHYQEGRKVRNSRNARAMSKGSKFGRQQQEKTWQQTEMEALCLLAKAGVRVPQPDICLDGVLVMELITDEEGRVAPRLSDVTLTPEQARNDHALMMNYAVRMLCAGLVHGDLSEFNVLMDNNGPVIIDLPQVVDAAANNHAKSMFERDINNMSRHYGQYAPELLSSKYAQEIWALYQEGNLTQESILSGKFIGSNTRADIGSVLAEIHVASEEHQRQLMARNQKD</sequence>
<comment type="similarity">
    <text evidence="1">Belongs to the protein kinase superfamily. RIO-type Ser/Thr kinase family.</text>
</comment>
<name>A0A068R9X3_9GAMM</name>
<evidence type="ECO:0000256" key="2">
    <source>
        <dbReference type="ARBA" id="ARBA00012513"/>
    </source>
</evidence>
<feature type="domain" description="RIO kinase" evidence="13">
    <location>
        <begin position="5"/>
        <end position="234"/>
    </location>
</feature>
<reference evidence="14" key="2">
    <citation type="journal article" date="2014" name="Genome Biol. Evol.">
        <title>Settling down: the genome of Serratia symbiotica from the aphid Cinara tujafilina zooms in on the process of accommodation to a cooperative intracellular life.</title>
        <authorList>
            <person name="Manzano-Marin A."/>
            <person name="Latorre A."/>
        </authorList>
    </citation>
    <scope>NUCLEOTIDE SEQUENCE</scope>
    <source>
        <strain evidence="14">SCt-VLC</strain>
    </source>
</reference>
<feature type="region of interest" description="Disordered" evidence="12">
    <location>
        <begin position="65"/>
        <end position="85"/>
    </location>
</feature>
<evidence type="ECO:0000259" key="13">
    <source>
        <dbReference type="SMART" id="SM00090"/>
    </source>
</evidence>
<dbReference type="InterPro" id="IPR018934">
    <property type="entry name" value="RIO_dom"/>
</dbReference>
<dbReference type="Gene3D" id="1.10.510.10">
    <property type="entry name" value="Transferase(Phosphotransferase) domain 1"/>
    <property type="match status" value="1"/>
</dbReference>
<dbReference type="SUPFAM" id="SSF56112">
    <property type="entry name" value="Protein kinase-like (PK-like)"/>
    <property type="match status" value="1"/>
</dbReference>
<evidence type="ECO:0000256" key="7">
    <source>
        <dbReference type="ARBA" id="ARBA00022777"/>
    </source>
</evidence>
<dbReference type="GO" id="GO:0005524">
    <property type="term" value="F:ATP binding"/>
    <property type="evidence" value="ECO:0007669"/>
    <property type="project" value="UniProtKB-KW"/>
</dbReference>
<comment type="catalytic activity">
    <reaction evidence="10">
        <text>L-threonyl-[protein] + ATP = O-phospho-L-threonyl-[protein] + ADP + H(+)</text>
        <dbReference type="Rhea" id="RHEA:46608"/>
        <dbReference type="Rhea" id="RHEA-COMP:11060"/>
        <dbReference type="Rhea" id="RHEA-COMP:11605"/>
        <dbReference type="ChEBI" id="CHEBI:15378"/>
        <dbReference type="ChEBI" id="CHEBI:30013"/>
        <dbReference type="ChEBI" id="CHEBI:30616"/>
        <dbReference type="ChEBI" id="CHEBI:61977"/>
        <dbReference type="ChEBI" id="CHEBI:456216"/>
        <dbReference type="EC" id="2.7.11.1"/>
    </reaction>
</comment>
<reference evidence="14" key="1">
    <citation type="submission" date="2013-06" db="EMBL/GenBank/DDBJ databases">
        <authorList>
            <person name="Mazano-Marin A."/>
        </authorList>
    </citation>
    <scope>NUCLEOTIDE SEQUENCE</scope>
    <source>
        <strain evidence="14">SCt-VLC</strain>
    </source>
</reference>
<dbReference type="AlphaFoldDB" id="A0A068R9X3"/>
<keyword evidence="4" id="KW-0808">Transferase</keyword>
<keyword evidence="5" id="KW-0479">Metal-binding</keyword>
<evidence type="ECO:0000256" key="3">
    <source>
        <dbReference type="ARBA" id="ARBA00022527"/>
    </source>
</evidence>
<evidence type="ECO:0000256" key="11">
    <source>
        <dbReference type="ARBA" id="ARBA00048679"/>
    </source>
</evidence>
<organism evidence="14">
    <name type="scientific">Serratia symbiotica SCt-VLC</name>
    <dbReference type="NCBI Taxonomy" id="1347341"/>
    <lineage>
        <taxon>Bacteria</taxon>
        <taxon>Pseudomonadati</taxon>
        <taxon>Pseudomonadota</taxon>
        <taxon>Gammaproteobacteria</taxon>
        <taxon>Enterobacterales</taxon>
        <taxon>Yersiniaceae</taxon>
        <taxon>Serratia</taxon>
        <taxon>Serratia symbiotica</taxon>
    </lineage>
</organism>
<evidence type="ECO:0000256" key="10">
    <source>
        <dbReference type="ARBA" id="ARBA00047899"/>
    </source>
</evidence>
<evidence type="ECO:0000256" key="5">
    <source>
        <dbReference type="ARBA" id="ARBA00022723"/>
    </source>
</evidence>
<dbReference type="InterPro" id="IPR051272">
    <property type="entry name" value="RIO-type_Ser/Thr_kinase"/>
</dbReference>
<dbReference type="NCBIfam" id="NF041645">
    <property type="entry name" value="prot_kin_PA4780"/>
    <property type="match status" value="1"/>
</dbReference>
<evidence type="ECO:0000256" key="1">
    <source>
        <dbReference type="ARBA" id="ARBA00009196"/>
    </source>
</evidence>
<keyword evidence="3" id="KW-0723">Serine/threonine-protein kinase</keyword>
<dbReference type="EMBL" id="FR904230">
    <property type="protein sequence ID" value="CDG47078.1"/>
    <property type="molecule type" value="Genomic_DNA"/>
</dbReference>
<proteinExistence type="inferred from homology"/>
<evidence type="ECO:0000313" key="14">
    <source>
        <dbReference type="EMBL" id="CDG47078.1"/>
    </source>
</evidence>
<dbReference type="InterPro" id="IPR018935">
    <property type="entry name" value="RIO_kinase_CS"/>
</dbReference>
<keyword evidence="7" id="KW-0418">Kinase</keyword>
<dbReference type="OrthoDB" id="9795258at2"/>
<protein>
    <recommendedName>
        <fullName evidence="2">non-specific serine/threonine protein kinase</fullName>
        <ecNumber evidence="2">2.7.11.1</ecNumber>
    </recommendedName>
</protein>
<dbReference type="GO" id="GO:0046872">
    <property type="term" value="F:metal ion binding"/>
    <property type="evidence" value="ECO:0007669"/>
    <property type="project" value="UniProtKB-KW"/>
</dbReference>
<dbReference type="InterPro" id="IPR048148">
    <property type="entry name" value="Prot_kin_PA4780"/>
</dbReference>
<comment type="catalytic activity">
    <reaction evidence="11">
        <text>L-seryl-[protein] + ATP = O-phospho-L-seryl-[protein] + ADP + H(+)</text>
        <dbReference type="Rhea" id="RHEA:17989"/>
        <dbReference type="Rhea" id="RHEA-COMP:9863"/>
        <dbReference type="Rhea" id="RHEA-COMP:11604"/>
        <dbReference type="ChEBI" id="CHEBI:15378"/>
        <dbReference type="ChEBI" id="CHEBI:29999"/>
        <dbReference type="ChEBI" id="CHEBI:30616"/>
        <dbReference type="ChEBI" id="CHEBI:83421"/>
        <dbReference type="ChEBI" id="CHEBI:456216"/>
        <dbReference type="EC" id="2.7.11.1"/>
    </reaction>
</comment>
<evidence type="ECO:0000256" key="8">
    <source>
        <dbReference type="ARBA" id="ARBA00022840"/>
    </source>
</evidence>
<evidence type="ECO:0000256" key="9">
    <source>
        <dbReference type="ARBA" id="ARBA00022842"/>
    </source>
</evidence>
<accession>A0A068R9X3</accession>
<dbReference type="PANTHER" id="PTHR45723">
    <property type="entry name" value="SERINE/THREONINE-PROTEIN KINASE RIO1"/>
    <property type="match status" value="1"/>
</dbReference>
<gene>
    <name evidence="14" type="ORF">SCTVLC_0309</name>
</gene>
<keyword evidence="6" id="KW-0547">Nucleotide-binding</keyword>
<evidence type="ECO:0000256" key="12">
    <source>
        <dbReference type="SAM" id="MobiDB-lite"/>
    </source>
</evidence>
<evidence type="ECO:0000256" key="6">
    <source>
        <dbReference type="ARBA" id="ARBA00022741"/>
    </source>
</evidence>
<dbReference type="Gene3D" id="3.30.200.20">
    <property type="entry name" value="Phosphorylase Kinase, domain 1"/>
    <property type="match status" value="1"/>
</dbReference>
<dbReference type="Pfam" id="PF01163">
    <property type="entry name" value="RIO1"/>
    <property type="match status" value="1"/>
</dbReference>
<dbReference type="InterPro" id="IPR011009">
    <property type="entry name" value="Kinase-like_dom_sf"/>
</dbReference>
<dbReference type="SMART" id="SM00090">
    <property type="entry name" value="RIO"/>
    <property type="match status" value="1"/>
</dbReference>
<dbReference type="InterPro" id="IPR000687">
    <property type="entry name" value="RIO_kinase"/>
</dbReference>